<accession>A0ABQ4QZK3</accession>
<dbReference type="Gene3D" id="3.10.620.30">
    <property type="match status" value="1"/>
</dbReference>
<dbReference type="PANTHER" id="PTHR33490:SF1">
    <property type="entry name" value="SLL1233 PROTEIN"/>
    <property type="match status" value="1"/>
</dbReference>
<dbReference type="PANTHER" id="PTHR33490">
    <property type="entry name" value="BLR5614 PROTEIN-RELATED"/>
    <property type="match status" value="1"/>
</dbReference>
<reference evidence="2" key="2">
    <citation type="submission" date="2021-08" db="EMBL/GenBank/DDBJ databases">
        <authorList>
            <person name="Tani A."/>
            <person name="Ola A."/>
            <person name="Ogura Y."/>
            <person name="Katsura K."/>
            <person name="Hayashi T."/>
        </authorList>
    </citation>
    <scope>NUCLEOTIDE SEQUENCE</scope>
    <source>
        <strain evidence="2">KCTC 52305</strain>
    </source>
</reference>
<gene>
    <name evidence="2" type="ORF">OPKNFCMD_3433</name>
</gene>
<dbReference type="Pfam" id="PF01841">
    <property type="entry name" value="Transglut_core"/>
    <property type="match status" value="1"/>
</dbReference>
<dbReference type="Pfam" id="PF08379">
    <property type="entry name" value="Bact_transglu_N"/>
    <property type="match status" value="1"/>
</dbReference>
<dbReference type="Proteomes" id="UP001055167">
    <property type="component" value="Unassembled WGS sequence"/>
</dbReference>
<reference evidence="2" key="1">
    <citation type="journal article" date="2021" name="Front. Microbiol.">
        <title>Comprehensive Comparative Genomics and Phenotyping of Methylobacterium Species.</title>
        <authorList>
            <person name="Alessa O."/>
            <person name="Ogura Y."/>
            <person name="Fujitani Y."/>
            <person name="Takami H."/>
            <person name="Hayashi T."/>
            <person name="Sahin N."/>
            <person name="Tani A."/>
        </authorList>
    </citation>
    <scope>NUCLEOTIDE SEQUENCE</scope>
    <source>
        <strain evidence="2">KCTC 52305</strain>
    </source>
</reference>
<name>A0ABQ4QZK3_9HYPH</name>
<proteinExistence type="predicted"/>
<evidence type="ECO:0000259" key="1">
    <source>
        <dbReference type="SMART" id="SM00460"/>
    </source>
</evidence>
<feature type="domain" description="Transglutaminase-like" evidence="1">
    <location>
        <begin position="175"/>
        <end position="249"/>
    </location>
</feature>
<dbReference type="RefSeq" id="WP_128560800.1">
    <property type="nucleotide sequence ID" value="NZ_BPQH01000010.1"/>
</dbReference>
<sequence length="320" mass="35537">MPILSVHHVTTYRYRQPVGLGEHRIMFRPRDSYDQRLIDASLAVTPEPDSLHWLHDVFGNCVAVARFKGRATELRFDCRITLDHMPELAPAFALAEHAEQYPFGYGADEMPDLLRSIERHYPDPGHEVDRWARSFVPATGPVSTRALLAAMTREVRRTFTYVGRAERGVQDPVQTLRLRRGSCRDFAVLMMEAVRALGMAARFVSGYLYVPGDDDPERDRAGHVGGGSTHAWLQVFLPGAGWVEFDPTNGIVGNRDLIRVAVARAPGQAVPLHGSWIGFPNDALGMEVSVTVTARDGTPALERFAQKRRRSVGDAAPTEG</sequence>
<dbReference type="SUPFAM" id="SSF54001">
    <property type="entry name" value="Cysteine proteinases"/>
    <property type="match status" value="1"/>
</dbReference>
<evidence type="ECO:0000313" key="3">
    <source>
        <dbReference type="Proteomes" id="UP001055167"/>
    </source>
</evidence>
<protein>
    <recommendedName>
        <fullName evidence="1">Transglutaminase-like domain-containing protein</fullName>
    </recommendedName>
</protein>
<dbReference type="InterPro" id="IPR013589">
    <property type="entry name" value="Bac_transglu_N"/>
</dbReference>
<evidence type="ECO:0000313" key="2">
    <source>
        <dbReference type="EMBL" id="GJD50688.1"/>
    </source>
</evidence>
<organism evidence="2 3">
    <name type="scientific">Methylobacterium crusticola</name>
    <dbReference type="NCBI Taxonomy" id="1697972"/>
    <lineage>
        <taxon>Bacteria</taxon>
        <taxon>Pseudomonadati</taxon>
        <taxon>Pseudomonadota</taxon>
        <taxon>Alphaproteobacteria</taxon>
        <taxon>Hyphomicrobiales</taxon>
        <taxon>Methylobacteriaceae</taxon>
        <taxon>Methylobacterium</taxon>
    </lineage>
</organism>
<dbReference type="InterPro" id="IPR038765">
    <property type="entry name" value="Papain-like_cys_pep_sf"/>
</dbReference>
<dbReference type="SMART" id="SM00460">
    <property type="entry name" value="TGc"/>
    <property type="match status" value="1"/>
</dbReference>
<keyword evidence="3" id="KW-1185">Reference proteome</keyword>
<dbReference type="InterPro" id="IPR002931">
    <property type="entry name" value="Transglutaminase-like"/>
</dbReference>
<dbReference type="EMBL" id="BPQH01000010">
    <property type="protein sequence ID" value="GJD50688.1"/>
    <property type="molecule type" value="Genomic_DNA"/>
</dbReference>
<comment type="caution">
    <text evidence="2">The sequence shown here is derived from an EMBL/GenBank/DDBJ whole genome shotgun (WGS) entry which is preliminary data.</text>
</comment>